<keyword evidence="3" id="KW-1185">Reference proteome</keyword>
<reference evidence="2 3" key="1">
    <citation type="submission" date="2018-11" db="EMBL/GenBank/DDBJ databases">
        <title>Draft genome analysis of Rheinheimera mesophila isolated from an industrial waste site.</title>
        <authorList>
            <person name="Yu Q."/>
            <person name="Qi Y."/>
            <person name="Zhang H."/>
            <person name="Lu Y."/>
            <person name="Pu J."/>
        </authorList>
    </citation>
    <scope>NUCLEOTIDE SEQUENCE [LARGE SCALE GENOMIC DNA]</scope>
    <source>
        <strain evidence="2 3">IITR13</strain>
    </source>
</reference>
<proteinExistence type="predicted"/>
<organism evidence="2 3">
    <name type="scientific">Rheinheimera mesophila</name>
    <dbReference type="NCBI Taxonomy" id="1547515"/>
    <lineage>
        <taxon>Bacteria</taxon>
        <taxon>Pseudomonadati</taxon>
        <taxon>Pseudomonadota</taxon>
        <taxon>Gammaproteobacteria</taxon>
        <taxon>Chromatiales</taxon>
        <taxon>Chromatiaceae</taxon>
        <taxon>Rheinheimera</taxon>
    </lineage>
</organism>
<dbReference type="SUPFAM" id="SSF53850">
    <property type="entry name" value="Periplasmic binding protein-like II"/>
    <property type="match status" value="1"/>
</dbReference>
<accession>A0A3P3QR95</accession>
<dbReference type="RefSeq" id="WP_052749260.1">
    <property type="nucleotide sequence ID" value="NZ_LAVS01000008.1"/>
</dbReference>
<evidence type="ECO:0000313" key="2">
    <source>
        <dbReference type="EMBL" id="RRJ23268.1"/>
    </source>
</evidence>
<dbReference type="AlphaFoldDB" id="A0A3P3QR95"/>
<evidence type="ECO:0000256" key="1">
    <source>
        <dbReference type="SAM" id="SignalP"/>
    </source>
</evidence>
<dbReference type="NCBIfam" id="TIGR02285">
    <property type="entry name" value="TIGR02285 family protein"/>
    <property type="match status" value="1"/>
</dbReference>
<keyword evidence="1" id="KW-0732">Signal</keyword>
<comment type="caution">
    <text evidence="2">The sequence shown here is derived from an EMBL/GenBank/DDBJ whole genome shotgun (WGS) entry which is preliminary data.</text>
</comment>
<dbReference type="OrthoDB" id="8439154at2"/>
<gene>
    <name evidence="2" type="ORF">EIK76_04055</name>
</gene>
<feature type="signal peptide" evidence="1">
    <location>
        <begin position="1"/>
        <end position="21"/>
    </location>
</feature>
<evidence type="ECO:0000313" key="3">
    <source>
        <dbReference type="Proteomes" id="UP000276260"/>
    </source>
</evidence>
<name>A0A3P3QR95_9GAMM</name>
<feature type="chain" id="PRO_5017939951" evidence="1">
    <location>
        <begin position="22"/>
        <end position="282"/>
    </location>
</feature>
<dbReference type="Proteomes" id="UP000276260">
    <property type="component" value="Unassembled WGS sequence"/>
</dbReference>
<dbReference type="EMBL" id="RRCF01000001">
    <property type="protein sequence ID" value="RRJ23268.1"/>
    <property type="molecule type" value="Genomic_DNA"/>
</dbReference>
<dbReference type="InterPro" id="IPR011972">
    <property type="entry name" value="CHP02285"/>
</dbReference>
<sequence>MLQMRYVVALVALLLSSNVPANTAKPLLSWAINTAPPFHITAGPFAHQGICDELLDSLRQHLPQLKHQILVMPQTRIHQALNNKEPLCFPCMIHRSQPTETAVFSQPTHDYRPQGVITRTALANHFSEQFGRPLVLAHLLANPTFKLGLAAGRRYGELESVLAPYRERSLVRSGDDGPVALLNMIQSGRIDFTLDYDIILTYLTKTAPEQAKGLVYVPLAELTQPVAGAIGCSNSDWGRQQIELINTVLPKVKTDPQFRKSLELWFSAQVLSPDSEIKPEKK</sequence>
<protein>
    <submittedName>
        <fullName evidence="2">TIGR02285 family protein</fullName>
    </submittedName>
</protein>